<feature type="domain" description="DUF7029" evidence="2">
    <location>
        <begin position="104"/>
        <end position="209"/>
    </location>
</feature>
<comment type="caution">
    <text evidence="4">The sequence shown here is derived from an EMBL/GenBank/DDBJ whole genome shotgun (WGS) entry which is preliminary data.</text>
</comment>
<accession>A0A2B7Y4T7</accession>
<evidence type="ECO:0000313" key="5">
    <source>
        <dbReference type="Proteomes" id="UP000224634"/>
    </source>
</evidence>
<keyword evidence="1" id="KW-0732">Signal</keyword>
<keyword evidence="5" id="KW-1185">Reference proteome</keyword>
<dbReference type="AlphaFoldDB" id="A0A2B7Y4T7"/>
<evidence type="ECO:0000256" key="1">
    <source>
        <dbReference type="SAM" id="SignalP"/>
    </source>
</evidence>
<dbReference type="InterPro" id="IPR054293">
    <property type="entry name" value="DUF7029"/>
</dbReference>
<dbReference type="Pfam" id="PF23865">
    <property type="entry name" value="DUF7223"/>
    <property type="match status" value="1"/>
</dbReference>
<name>A0A2B7Y4T7_POLH7</name>
<gene>
    <name evidence="4" type="ORF">AJ80_05273</name>
</gene>
<feature type="chain" id="PRO_5012857895" description="Peptidase A1 domain-containing protein" evidence="1">
    <location>
        <begin position="17"/>
        <end position="585"/>
    </location>
</feature>
<dbReference type="OrthoDB" id="160645at2759"/>
<organism evidence="4 5">
    <name type="scientific">Polytolypa hystricis (strain UAMH7299)</name>
    <dbReference type="NCBI Taxonomy" id="1447883"/>
    <lineage>
        <taxon>Eukaryota</taxon>
        <taxon>Fungi</taxon>
        <taxon>Dikarya</taxon>
        <taxon>Ascomycota</taxon>
        <taxon>Pezizomycotina</taxon>
        <taxon>Eurotiomycetes</taxon>
        <taxon>Eurotiomycetidae</taxon>
        <taxon>Onygenales</taxon>
        <taxon>Onygenales incertae sedis</taxon>
        <taxon>Polytolypa</taxon>
    </lineage>
</organism>
<evidence type="ECO:0000313" key="4">
    <source>
        <dbReference type="EMBL" id="PGH16250.1"/>
    </source>
</evidence>
<dbReference type="EMBL" id="PDNA01000075">
    <property type="protein sequence ID" value="PGH16250.1"/>
    <property type="molecule type" value="Genomic_DNA"/>
</dbReference>
<proteinExistence type="predicted"/>
<dbReference type="Pfam" id="PF22974">
    <property type="entry name" value="DUF7029"/>
    <property type="match status" value="1"/>
</dbReference>
<feature type="domain" description="DUF7223" evidence="3">
    <location>
        <begin position="278"/>
        <end position="527"/>
    </location>
</feature>
<reference evidence="4 5" key="1">
    <citation type="submission" date="2017-10" db="EMBL/GenBank/DDBJ databases">
        <title>Comparative genomics in systemic dimorphic fungi from Ajellomycetaceae.</title>
        <authorList>
            <person name="Munoz J.F."/>
            <person name="Mcewen J.G."/>
            <person name="Clay O.K."/>
            <person name="Cuomo C.A."/>
        </authorList>
    </citation>
    <scope>NUCLEOTIDE SEQUENCE [LARGE SCALE GENOMIC DNA]</scope>
    <source>
        <strain evidence="4 5">UAMH7299</strain>
    </source>
</reference>
<dbReference type="InterPro" id="IPR055647">
    <property type="entry name" value="DUF7223"/>
</dbReference>
<evidence type="ECO:0000259" key="2">
    <source>
        <dbReference type="Pfam" id="PF22974"/>
    </source>
</evidence>
<dbReference type="Proteomes" id="UP000224634">
    <property type="component" value="Unassembled WGS sequence"/>
</dbReference>
<evidence type="ECO:0008006" key="6">
    <source>
        <dbReference type="Google" id="ProtNLM"/>
    </source>
</evidence>
<dbReference type="STRING" id="1447883.A0A2B7Y4T7"/>
<sequence length="585" mass="62647">MRLSLIISALVACCAATRLGQRRGVRRDNLPFEGKSRSFSTVEKRDAAVYRPLNVIRSRETAGIHARDTTDLSSLNPSGRAHLVFGRLGEGEGELQLADMTLYADNNLPIVMMEAFEGLTSDVDCNGDDGEMSLTFTSAEALNHAIDSWSYINEDADREFIMITNHDGCGPEGQRQGYKITDVDNDEDNNVVWLAASRVPWSEFAGSFDMEFGKLAVSPSVRRSLQSRGVFDWIDDVVDGIKGIGDGDVSDSVTIPVSLGEEGVEKLIFEDFTTLPPRLTLFCSNCFAEGKFETTGTLKVENFLPETLLLEVSPQDFRSAIELKAQIAGTSSVLDFLTWEIPIVELAIPGAGIVIPGIFTLGAKAAFKIKGSAGVVGTATFSFGGKTTLPNGSKVTIDVINPDNSGTTGFDRVDFEPVLDFDGASITANIAAGPQQTLTFGIDILGSTGFEAGLTFGTPTFNLNVTTGYDENGFCSPEDPITSGIKTVSAANVDLILQVIGEIADRETSLFAKKLVNIPIATFLDECLSIDGITPPQPNDDQIPTALKGPAIQAPPLSGTVVSVPRSETVKSAKFKSVRRGSLNE</sequence>
<evidence type="ECO:0000259" key="3">
    <source>
        <dbReference type="Pfam" id="PF23865"/>
    </source>
</evidence>
<feature type="signal peptide" evidence="1">
    <location>
        <begin position="1"/>
        <end position="16"/>
    </location>
</feature>
<protein>
    <recommendedName>
        <fullName evidence="6">Peptidase A1 domain-containing protein</fullName>
    </recommendedName>
</protein>